<feature type="transmembrane region" description="Helical" evidence="9">
    <location>
        <begin position="151"/>
        <end position="174"/>
    </location>
</feature>
<keyword evidence="9" id="KW-1133">Transmembrane helix</keyword>
<keyword evidence="4 8" id="KW-0862">Zinc</keyword>
<evidence type="ECO:0000256" key="1">
    <source>
        <dbReference type="ARBA" id="ARBA00022670"/>
    </source>
</evidence>
<feature type="binding site" evidence="8">
    <location>
        <position position="212"/>
    </location>
    <ligand>
        <name>Zn(2+)</name>
        <dbReference type="ChEBI" id="CHEBI:29105"/>
        <note>catalytic</note>
    </ligand>
</feature>
<dbReference type="CDD" id="cd07343">
    <property type="entry name" value="M48A_Zmpste24p_like"/>
    <property type="match status" value="1"/>
</dbReference>
<feature type="active site" evidence="7">
    <location>
        <position position="213"/>
    </location>
</feature>
<dbReference type="Pfam" id="PF16491">
    <property type="entry name" value="Peptidase_M48_N"/>
    <property type="match status" value="1"/>
</dbReference>
<dbReference type="EMBL" id="OIVN01006172">
    <property type="protein sequence ID" value="SPD26952.1"/>
    <property type="molecule type" value="Genomic_DNA"/>
</dbReference>
<comment type="cofactor">
    <cofactor evidence="8 9">
        <name>Zn(2+)</name>
        <dbReference type="ChEBI" id="CHEBI:29105"/>
    </cofactor>
    <text evidence="8 9">Binds 1 zinc ion per subunit.</text>
</comment>
<feature type="domain" description="Peptidase M48" evidence="10">
    <location>
        <begin position="180"/>
        <end position="340"/>
    </location>
</feature>
<evidence type="ECO:0000256" key="7">
    <source>
        <dbReference type="PIRSR" id="PIRSR627057-1"/>
    </source>
</evidence>
<keyword evidence="9" id="KW-0812">Transmembrane</keyword>
<dbReference type="GO" id="GO:0005789">
    <property type="term" value="C:endoplasmic reticulum membrane"/>
    <property type="evidence" value="ECO:0007669"/>
    <property type="project" value="UniProtKB-SubCell"/>
</dbReference>
<dbReference type="InterPro" id="IPR032456">
    <property type="entry name" value="Peptidase_M48_N"/>
</dbReference>
<keyword evidence="9" id="KW-0472">Membrane</keyword>
<comment type="function">
    <text evidence="9">Proteolytically removes the C-terminal three residues of farnesylated proteins.</text>
</comment>
<keyword evidence="1 9" id="KW-0645">Protease</keyword>
<feature type="transmembrane region" description="Helical" evidence="9">
    <location>
        <begin position="248"/>
        <end position="267"/>
    </location>
</feature>
<dbReference type="GO" id="GO:0046872">
    <property type="term" value="F:metal ion binding"/>
    <property type="evidence" value="ECO:0007669"/>
    <property type="project" value="UniProtKB-UniRule"/>
</dbReference>
<dbReference type="EC" id="3.4.24.84" evidence="9"/>
<gene>
    <name evidence="12" type="ORF">FSB_LOCUS54834</name>
</gene>
<comment type="similarity">
    <text evidence="9">Belongs to the peptidase M48A family.</text>
</comment>
<reference evidence="12" key="1">
    <citation type="submission" date="2018-02" db="EMBL/GenBank/DDBJ databases">
        <authorList>
            <person name="Cohen D.B."/>
            <person name="Kent A.D."/>
        </authorList>
    </citation>
    <scope>NUCLEOTIDE SEQUENCE</scope>
</reference>
<evidence type="ECO:0000259" key="10">
    <source>
        <dbReference type="Pfam" id="PF01435"/>
    </source>
</evidence>
<dbReference type="InterPro" id="IPR027057">
    <property type="entry name" value="CAXX_Prtase_1"/>
</dbReference>
<evidence type="ECO:0000256" key="2">
    <source>
        <dbReference type="ARBA" id="ARBA00022723"/>
    </source>
</evidence>
<dbReference type="Pfam" id="PF01435">
    <property type="entry name" value="Peptidase_M48"/>
    <property type="match status" value="1"/>
</dbReference>
<sequence>MILLYLFETYLDVRQYAVLKKRPTPPISQVVISPEKLRKSRAYSIDKSRLHFVHEFAYILVDCMILLYNILPWLWEGSGSFLVCIGLNAENEFLHSFSFLAAMTMLSQKTIWQFSTELLLGQCITWVFGALIVAAAIVLEQYGGSHWVFYLWAYSSLGSIATTILYPQFIAPIFNKFILAYMFGVRKKILVLSDTLTKQCQDTDEIVAIIAHEMGHWKLNHTVHAFVAMQVPALLQFGLFSLVWQSNALFQIFGFDTQTVVIGFYIYQHIVMPVQRLLEFFMNLLSRSSEFMADAFAKDLGYGSALQANCNQSAVNTDPWYSAYHYSHPPLAERLSALDELMKKPN</sequence>
<feature type="transmembrane region" description="Helical" evidence="9">
    <location>
        <begin position="223"/>
        <end position="242"/>
    </location>
</feature>
<protein>
    <recommendedName>
        <fullName evidence="9">CAAX prenyl protease</fullName>
        <ecNumber evidence="9">3.4.24.84</ecNumber>
    </recommendedName>
</protein>
<feature type="transmembrane region" description="Helical" evidence="9">
    <location>
        <begin position="118"/>
        <end position="139"/>
    </location>
</feature>
<evidence type="ECO:0000259" key="11">
    <source>
        <dbReference type="Pfam" id="PF16491"/>
    </source>
</evidence>
<evidence type="ECO:0000256" key="5">
    <source>
        <dbReference type="ARBA" id="ARBA00023049"/>
    </source>
</evidence>
<feature type="binding site" evidence="8">
    <location>
        <position position="216"/>
    </location>
    <ligand>
        <name>Zn(2+)</name>
        <dbReference type="ChEBI" id="CHEBI:29105"/>
        <note>catalytic</note>
    </ligand>
</feature>
<evidence type="ECO:0000256" key="6">
    <source>
        <dbReference type="ARBA" id="ARBA00044456"/>
    </source>
</evidence>
<dbReference type="AlphaFoldDB" id="A0A2N9IQ23"/>
<proteinExistence type="inferred from homology"/>
<keyword evidence="5 9" id="KW-0482">Metalloprotease</keyword>
<dbReference type="InterPro" id="IPR001915">
    <property type="entry name" value="Peptidase_M48"/>
</dbReference>
<evidence type="ECO:0000256" key="9">
    <source>
        <dbReference type="RuleBase" id="RU366005"/>
    </source>
</evidence>
<keyword evidence="9" id="KW-0256">Endoplasmic reticulum</keyword>
<keyword evidence="2 8" id="KW-0479">Metal-binding</keyword>
<comment type="subcellular location">
    <subcellularLocation>
        <location evidence="9">Endoplasmic reticulum membrane</location>
        <topology evidence="9">Multi-pass membrane protein</topology>
    </subcellularLocation>
</comment>
<feature type="transmembrane region" description="Helical" evidence="9">
    <location>
        <begin position="56"/>
        <end position="74"/>
    </location>
</feature>
<evidence type="ECO:0000256" key="8">
    <source>
        <dbReference type="PIRSR" id="PIRSR627057-2"/>
    </source>
</evidence>
<accession>A0A2N9IQ23</accession>
<evidence type="ECO:0000313" key="12">
    <source>
        <dbReference type="EMBL" id="SPD26952.1"/>
    </source>
</evidence>
<feature type="active site" description="Proton donor" evidence="7">
    <location>
        <position position="294"/>
    </location>
</feature>
<feature type="domain" description="CAAX prenyl protease 1 N-terminal" evidence="11">
    <location>
        <begin position="15"/>
        <end position="108"/>
    </location>
</feature>
<evidence type="ECO:0000256" key="4">
    <source>
        <dbReference type="ARBA" id="ARBA00022833"/>
    </source>
</evidence>
<organism evidence="12">
    <name type="scientific">Fagus sylvatica</name>
    <name type="common">Beechnut</name>
    <dbReference type="NCBI Taxonomy" id="28930"/>
    <lineage>
        <taxon>Eukaryota</taxon>
        <taxon>Viridiplantae</taxon>
        <taxon>Streptophyta</taxon>
        <taxon>Embryophyta</taxon>
        <taxon>Tracheophyta</taxon>
        <taxon>Spermatophyta</taxon>
        <taxon>Magnoliopsida</taxon>
        <taxon>eudicotyledons</taxon>
        <taxon>Gunneridae</taxon>
        <taxon>Pentapetalae</taxon>
        <taxon>rosids</taxon>
        <taxon>fabids</taxon>
        <taxon>Fagales</taxon>
        <taxon>Fagaceae</taxon>
        <taxon>Fagus</taxon>
    </lineage>
</organism>
<evidence type="ECO:0000256" key="3">
    <source>
        <dbReference type="ARBA" id="ARBA00022801"/>
    </source>
</evidence>
<feature type="binding site" evidence="8">
    <location>
        <position position="290"/>
    </location>
    <ligand>
        <name>Zn(2+)</name>
        <dbReference type="ChEBI" id="CHEBI:29105"/>
        <note>catalytic</note>
    </ligand>
</feature>
<dbReference type="GO" id="GO:0004222">
    <property type="term" value="F:metalloendopeptidase activity"/>
    <property type="evidence" value="ECO:0007669"/>
    <property type="project" value="UniProtKB-UniRule"/>
</dbReference>
<name>A0A2N9IQ23_FAGSY</name>
<comment type="catalytic activity">
    <reaction evidence="6 9">
        <text>Hydrolyzes the peptide bond -P2-(S-farnesyl or geranylgeranyl)C-P1'-P2'-P3'-COOH where P1' and P2' are amino acids with aliphatic side chains and P3' is any C-terminal residue.</text>
        <dbReference type="EC" id="3.4.24.84"/>
    </reaction>
</comment>
<dbReference type="PANTHER" id="PTHR10120">
    <property type="entry name" value="CAAX PRENYL PROTEASE 1"/>
    <property type="match status" value="1"/>
</dbReference>
<keyword evidence="3 9" id="KW-0378">Hydrolase</keyword>
<dbReference type="Gene3D" id="3.30.2010.10">
    <property type="entry name" value="Metalloproteases ('zincins'), catalytic domain"/>
    <property type="match status" value="1"/>
</dbReference>
<dbReference type="GO" id="GO:0071586">
    <property type="term" value="P:CAAX-box protein processing"/>
    <property type="evidence" value="ECO:0007669"/>
    <property type="project" value="UniProtKB-UniRule"/>
</dbReference>